<dbReference type="Pfam" id="PF14200">
    <property type="entry name" value="RicinB_lectin_2"/>
    <property type="match status" value="1"/>
</dbReference>
<evidence type="ECO:0000259" key="1">
    <source>
        <dbReference type="Pfam" id="PF14200"/>
    </source>
</evidence>
<name>A0A4V2MWF0_9APHY</name>
<dbReference type="Gene3D" id="2.80.10.50">
    <property type="match status" value="1"/>
</dbReference>
<dbReference type="InterPro" id="IPR000772">
    <property type="entry name" value="Ricin_B_lectin"/>
</dbReference>
<dbReference type="OrthoDB" id="2993020at2759"/>
<dbReference type="AlphaFoldDB" id="A0A4V2MWF0"/>
<feature type="domain" description="Ricin B lectin" evidence="1">
    <location>
        <begin position="46"/>
        <end position="129"/>
    </location>
</feature>
<dbReference type="CDD" id="cd00161">
    <property type="entry name" value="beta-trefoil_Ricin-like"/>
    <property type="match status" value="1"/>
</dbReference>
<sequence>MNLTALAIAATAVNILDFQGRALDLTNGVANDFVPIQAFEFLNVFEQQWILTSTQSTGASPFKITNARTGSVLSYASANTPGLTSVGNVIRQQLMAHTSASTTFDVTFVGSGFTITEAATGLALTSWAADPQAASASNPLILDAAVANDRQQIFSIQNA</sequence>
<evidence type="ECO:0000313" key="3">
    <source>
        <dbReference type="Proteomes" id="UP000292702"/>
    </source>
</evidence>
<comment type="caution">
    <text evidence="2">The sequence shown here is derived from an EMBL/GenBank/DDBJ whole genome shotgun (WGS) entry which is preliminary data.</text>
</comment>
<dbReference type="Proteomes" id="UP000292702">
    <property type="component" value="Unassembled WGS sequence"/>
</dbReference>
<evidence type="ECO:0000313" key="2">
    <source>
        <dbReference type="EMBL" id="TCD66027.1"/>
    </source>
</evidence>
<proteinExistence type="predicted"/>
<dbReference type="EMBL" id="RWJN01000152">
    <property type="protein sequence ID" value="TCD66027.1"/>
    <property type="molecule type" value="Genomic_DNA"/>
</dbReference>
<dbReference type="InterPro" id="IPR035992">
    <property type="entry name" value="Ricin_B-like_lectins"/>
</dbReference>
<reference evidence="2 3" key="1">
    <citation type="submission" date="2018-11" db="EMBL/GenBank/DDBJ databases">
        <title>Genome assembly of Steccherinum ochraceum LE-BIN_3174, the white-rot fungus of the Steccherinaceae family (The Residual Polyporoid clade, Polyporales, Basidiomycota).</title>
        <authorList>
            <person name="Fedorova T.V."/>
            <person name="Glazunova O.A."/>
            <person name="Landesman E.O."/>
            <person name="Moiseenko K.V."/>
            <person name="Psurtseva N.V."/>
            <person name="Savinova O.S."/>
            <person name="Shakhova N.V."/>
            <person name="Tyazhelova T.V."/>
            <person name="Vasina D.V."/>
        </authorList>
    </citation>
    <scope>NUCLEOTIDE SEQUENCE [LARGE SCALE GENOMIC DNA]</scope>
    <source>
        <strain evidence="2 3">LE-BIN_3174</strain>
    </source>
</reference>
<protein>
    <recommendedName>
        <fullName evidence="1">Ricin B lectin domain-containing protein</fullName>
    </recommendedName>
</protein>
<organism evidence="2 3">
    <name type="scientific">Steccherinum ochraceum</name>
    <dbReference type="NCBI Taxonomy" id="92696"/>
    <lineage>
        <taxon>Eukaryota</taxon>
        <taxon>Fungi</taxon>
        <taxon>Dikarya</taxon>
        <taxon>Basidiomycota</taxon>
        <taxon>Agaricomycotina</taxon>
        <taxon>Agaricomycetes</taxon>
        <taxon>Polyporales</taxon>
        <taxon>Steccherinaceae</taxon>
        <taxon>Steccherinum</taxon>
    </lineage>
</organism>
<keyword evidence="3" id="KW-1185">Reference proteome</keyword>
<dbReference type="SUPFAM" id="SSF50370">
    <property type="entry name" value="Ricin B-like lectins"/>
    <property type="match status" value="1"/>
</dbReference>
<accession>A0A4V2MWF0</accession>
<gene>
    <name evidence="2" type="ORF">EIP91_001880</name>
</gene>